<keyword evidence="1" id="KW-0175">Coiled coil</keyword>
<comment type="caution">
    <text evidence="2">The sequence shown here is derived from an EMBL/GenBank/DDBJ whole genome shotgun (WGS) entry which is preliminary data.</text>
</comment>
<evidence type="ECO:0000256" key="1">
    <source>
        <dbReference type="SAM" id="Coils"/>
    </source>
</evidence>
<proteinExistence type="predicted"/>
<reference evidence="2 3" key="1">
    <citation type="submission" date="2021-06" db="EMBL/GenBank/DDBJ databases">
        <authorList>
            <person name="Kallberg Y."/>
            <person name="Tangrot J."/>
            <person name="Rosling A."/>
        </authorList>
    </citation>
    <scope>NUCLEOTIDE SEQUENCE [LARGE SCALE GENOMIC DNA]</scope>
    <source>
        <strain evidence="2 3">120-4 pot B 10/14</strain>
    </source>
</reference>
<keyword evidence="3" id="KW-1185">Reference proteome</keyword>
<name>A0ABN7UM75_GIGMA</name>
<gene>
    <name evidence="2" type="ORF">GMARGA_LOCUS8348</name>
</gene>
<sequence>MDRILKNPNTTVKRNGVKNYSRYIKNSYPTGSSGSGLPGFPVKEKFLKEYLNYKVKRGKMKASSLEQYITNIKAHNEALGHSWNYSIFDVITKEVLDLLTLKPVNNLVPPNPSIPPPQSSDFSDSQLRQIFTEFNLQEDAVSNDDARPYLPSVFDNLNFVSLPTGINGFTQSVNLNTCPSFPPDNILFNQLLNPSLSLDTGDSSQDTLFNQLSDPHNIIQKLETQISDIQGQISNAQEQISNVMKQLCDAQKKFICLSNTINSLNYKPMILKEQKKNSTVI</sequence>
<protein>
    <submittedName>
        <fullName evidence="2">1932_t:CDS:1</fullName>
    </submittedName>
</protein>
<feature type="coiled-coil region" evidence="1">
    <location>
        <begin position="219"/>
        <end position="246"/>
    </location>
</feature>
<evidence type="ECO:0000313" key="3">
    <source>
        <dbReference type="Proteomes" id="UP000789901"/>
    </source>
</evidence>
<dbReference type="Proteomes" id="UP000789901">
    <property type="component" value="Unassembled WGS sequence"/>
</dbReference>
<accession>A0ABN7UM75</accession>
<dbReference type="EMBL" id="CAJVQB010004268">
    <property type="protein sequence ID" value="CAG8631352.1"/>
    <property type="molecule type" value="Genomic_DNA"/>
</dbReference>
<organism evidence="2 3">
    <name type="scientific">Gigaspora margarita</name>
    <dbReference type="NCBI Taxonomy" id="4874"/>
    <lineage>
        <taxon>Eukaryota</taxon>
        <taxon>Fungi</taxon>
        <taxon>Fungi incertae sedis</taxon>
        <taxon>Mucoromycota</taxon>
        <taxon>Glomeromycotina</taxon>
        <taxon>Glomeromycetes</taxon>
        <taxon>Diversisporales</taxon>
        <taxon>Gigasporaceae</taxon>
        <taxon>Gigaspora</taxon>
    </lineage>
</organism>
<evidence type="ECO:0000313" key="2">
    <source>
        <dbReference type="EMBL" id="CAG8631352.1"/>
    </source>
</evidence>